<evidence type="ECO:0000256" key="2">
    <source>
        <dbReference type="ARBA" id="ARBA00023224"/>
    </source>
</evidence>
<comment type="similarity">
    <text evidence="3">Belongs to the methyl-accepting chemotaxis (MCP) protein family.</text>
</comment>
<evidence type="ECO:0000259" key="6">
    <source>
        <dbReference type="PROSITE" id="PS50885"/>
    </source>
</evidence>
<dbReference type="PRINTS" id="PR00260">
    <property type="entry name" value="CHEMTRNSDUCR"/>
</dbReference>
<dbReference type="Pfam" id="PF00672">
    <property type="entry name" value="HAMP"/>
    <property type="match status" value="1"/>
</dbReference>
<reference evidence="7 8" key="1">
    <citation type="journal article" date="2006" name="Nat. Biotechnol.">
        <title>Complete genome of the mutualistic, N2-fixing grass endophyte Azoarcus sp. strain BH72.</title>
        <authorList>
            <person name="Krause A."/>
            <person name="Ramakumar A."/>
            <person name="Bartels D."/>
            <person name="Battistoni F."/>
            <person name="Bekel T."/>
            <person name="Boch J."/>
            <person name="Boehm M."/>
            <person name="Friedrich F."/>
            <person name="Hurek T."/>
            <person name="Krause L."/>
            <person name="Linke B."/>
            <person name="McHardy A.C."/>
            <person name="Sarkar A."/>
            <person name="Schneiker S."/>
            <person name="Syed A.A."/>
            <person name="Thauer R."/>
            <person name="Vorhoelter F.-J."/>
            <person name="Weidner S."/>
            <person name="Puehler A."/>
            <person name="Reinhold-Hurek B."/>
            <person name="Kaiser O."/>
            <person name="Goesmann A."/>
        </authorList>
    </citation>
    <scope>NUCLEOTIDE SEQUENCE [LARGE SCALE GENOMIC DNA]</scope>
    <source>
        <strain evidence="7 8">BH72</strain>
    </source>
</reference>
<gene>
    <name evidence="7" type="primary">nahY</name>
    <name evidence="7" type="ordered locus">azo0130</name>
</gene>
<dbReference type="GO" id="GO:0006935">
    <property type="term" value="P:chemotaxis"/>
    <property type="evidence" value="ECO:0007669"/>
    <property type="project" value="InterPro"/>
</dbReference>
<dbReference type="SUPFAM" id="SSF58104">
    <property type="entry name" value="Methyl-accepting chemotaxis protein (MCP) signaling domain"/>
    <property type="match status" value="1"/>
</dbReference>
<dbReference type="InterPro" id="IPR047347">
    <property type="entry name" value="YvaQ-like_sensor"/>
</dbReference>
<sequence length="537" mass="57261">MTIAKRIALLLALFTLALLTVGATGVLQVRSLNQGLLYQTSNILPSLARIGDLQLQVMRFRSIVLSHVLATEAKEMAEIEVELGKVRQGIEEGLVKYQTLVSDEEDGRRLAAVSAALRGYLTLADHEIELSRQNRNEEARRMIATEGAKHSAELIGALERLAEYNRELAERFEHEAERSFRNGLVLSVGMTLVAIAGGALLGFATYRRVVGSLVAMSGAVQDVSTTLDFSRRVPVEGRDEVAQTARAFNALLERVQQSLRQMSQHASSVFAAGTSLAASAQQVSAGSSEQSEAAGAMAAAVEEMTVSVNHVADRASEASELAASAGRDAHAGAEVIGKTLADIRRIDASVRQAAERVQQLDADSARVSAVVAVIKDVADQTNLLALNAAIEAARAGEQGRGFAVVADEVRKLAERTAQSTQEISSTMEAMQSGARNAVSGMTEAVEQVARGVGHAQQAEESIRQIEAGSRRTVERVAEISDAIREQSEASSNIARQVERVAQMTDENSAAAASTSDTAAALNGLARDMQSEVSRYRV</sequence>
<feature type="domain" description="Methyl-accepting transducer" evidence="5">
    <location>
        <begin position="265"/>
        <end position="501"/>
    </location>
</feature>
<dbReference type="KEGG" id="azo:azo0130"/>
<proteinExistence type="inferred from homology"/>
<dbReference type="PROSITE" id="PS50885">
    <property type="entry name" value="HAMP"/>
    <property type="match status" value="1"/>
</dbReference>
<dbReference type="EMBL" id="AM406670">
    <property type="protein sequence ID" value="CAL92748.1"/>
    <property type="molecule type" value="Genomic_DNA"/>
</dbReference>
<dbReference type="HOGENOM" id="CLU_000445_107_27_4"/>
<evidence type="ECO:0000256" key="4">
    <source>
        <dbReference type="PROSITE-ProRule" id="PRU00284"/>
    </source>
</evidence>
<organism evidence="7 8">
    <name type="scientific">Azoarcus sp. (strain BH72)</name>
    <dbReference type="NCBI Taxonomy" id="418699"/>
    <lineage>
        <taxon>Bacteria</taxon>
        <taxon>Pseudomonadati</taxon>
        <taxon>Pseudomonadota</taxon>
        <taxon>Betaproteobacteria</taxon>
        <taxon>Rhodocyclales</taxon>
        <taxon>Zoogloeaceae</taxon>
        <taxon>Azoarcus</taxon>
    </lineage>
</organism>
<dbReference type="RefSeq" id="WP_011763867.1">
    <property type="nucleotide sequence ID" value="NC_008702.1"/>
</dbReference>
<dbReference type="PROSITE" id="PS50111">
    <property type="entry name" value="CHEMOTAXIS_TRANSDUC_2"/>
    <property type="match status" value="1"/>
</dbReference>
<evidence type="ECO:0000259" key="5">
    <source>
        <dbReference type="PROSITE" id="PS50111"/>
    </source>
</evidence>
<evidence type="ECO:0000313" key="7">
    <source>
        <dbReference type="EMBL" id="CAL92748.1"/>
    </source>
</evidence>
<dbReference type="GO" id="GO:0007165">
    <property type="term" value="P:signal transduction"/>
    <property type="evidence" value="ECO:0007669"/>
    <property type="project" value="UniProtKB-KW"/>
</dbReference>
<dbReference type="Pfam" id="PF12729">
    <property type="entry name" value="4HB_MCP_1"/>
    <property type="match status" value="1"/>
</dbReference>
<dbReference type="InterPro" id="IPR004089">
    <property type="entry name" value="MCPsignal_dom"/>
</dbReference>
<dbReference type="SMART" id="SM00283">
    <property type="entry name" value="MA"/>
    <property type="match status" value="1"/>
</dbReference>
<accession>A1K1P3</accession>
<dbReference type="SMART" id="SM00304">
    <property type="entry name" value="HAMP"/>
    <property type="match status" value="1"/>
</dbReference>
<evidence type="ECO:0000313" key="8">
    <source>
        <dbReference type="Proteomes" id="UP000002588"/>
    </source>
</evidence>
<dbReference type="PANTHER" id="PTHR32089">
    <property type="entry name" value="METHYL-ACCEPTING CHEMOTAXIS PROTEIN MCPB"/>
    <property type="match status" value="1"/>
</dbReference>
<dbReference type="Gene3D" id="1.10.287.950">
    <property type="entry name" value="Methyl-accepting chemotaxis protein"/>
    <property type="match status" value="1"/>
</dbReference>
<evidence type="ECO:0000256" key="3">
    <source>
        <dbReference type="ARBA" id="ARBA00029447"/>
    </source>
</evidence>
<dbReference type="Proteomes" id="UP000002588">
    <property type="component" value="Chromosome"/>
</dbReference>
<protein>
    <submittedName>
        <fullName evidence="7">Aromatic hydrocarbon chemotaxis transducer</fullName>
    </submittedName>
</protein>
<dbReference type="InterPro" id="IPR004090">
    <property type="entry name" value="Chemotax_Me-accpt_rcpt"/>
</dbReference>
<dbReference type="CDD" id="cd06225">
    <property type="entry name" value="HAMP"/>
    <property type="match status" value="1"/>
</dbReference>
<dbReference type="PANTHER" id="PTHR32089:SF112">
    <property type="entry name" value="LYSOZYME-LIKE PROTEIN-RELATED"/>
    <property type="match status" value="1"/>
</dbReference>
<dbReference type="Pfam" id="PF00015">
    <property type="entry name" value="MCPsignal"/>
    <property type="match status" value="1"/>
</dbReference>
<dbReference type="InterPro" id="IPR024478">
    <property type="entry name" value="HlyB_4HB_MCP"/>
</dbReference>
<dbReference type="InterPro" id="IPR003660">
    <property type="entry name" value="HAMP_dom"/>
</dbReference>
<comment type="subcellular location">
    <subcellularLocation>
        <location evidence="1">Membrane</location>
    </subcellularLocation>
</comment>
<dbReference type="CDD" id="cd11386">
    <property type="entry name" value="MCP_signal"/>
    <property type="match status" value="1"/>
</dbReference>
<evidence type="ECO:0000256" key="1">
    <source>
        <dbReference type="ARBA" id="ARBA00004370"/>
    </source>
</evidence>
<keyword evidence="8" id="KW-1185">Reference proteome</keyword>
<feature type="domain" description="HAMP" evidence="6">
    <location>
        <begin position="207"/>
        <end position="260"/>
    </location>
</feature>
<dbReference type="GO" id="GO:0004888">
    <property type="term" value="F:transmembrane signaling receptor activity"/>
    <property type="evidence" value="ECO:0007669"/>
    <property type="project" value="InterPro"/>
</dbReference>
<dbReference type="eggNOG" id="COG0840">
    <property type="taxonomic scope" value="Bacteria"/>
</dbReference>
<dbReference type="STRING" id="62928.azo0130"/>
<dbReference type="FunFam" id="1.10.287.950:FF:000001">
    <property type="entry name" value="Methyl-accepting chemotaxis sensory transducer"/>
    <property type="match status" value="1"/>
</dbReference>
<name>A1K1P3_AZOSB</name>
<dbReference type="AlphaFoldDB" id="A1K1P3"/>
<keyword evidence="2 4" id="KW-0807">Transducer</keyword>
<dbReference type="GO" id="GO:0016020">
    <property type="term" value="C:membrane"/>
    <property type="evidence" value="ECO:0007669"/>
    <property type="project" value="UniProtKB-SubCell"/>
</dbReference>
<dbReference type="CDD" id="cd19411">
    <property type="entry name" value="MCP2201-like_sensor"/>
    <property type="match status" value="1"/>
</dbReference>